<gene>
    <name evidence="3" type="primary">C2cd3</name>
    <name evidence="3" type="ORF">TROMEL_R15143</name>
</gene>
<dbReference type="PANTHER" id="PTHR21254">
    <property type="entry name" value="C2 DOMAIN-CONTAINING PROTEIN 3"/>
    <property type="match status" value="1"/>
</dbReference>
<feature type="region of interest" description="Disordered" evidence="1">
    <location>
        <begin position="488"/>
        <end position="548"/>
    </location>
</feature>
<dbReference type="OrthoDB" id="79771at2759"/>
<dbReference type="Gene3D" id="2.60.40.150">
    <property type="entry name" value="C2 domain"/>
    <property type="match status" value="1"/>
</dbReference>
<dbReference type="GO" id="GO:0060271">
    <property type="term" value="P:cilium assembly"/>
    <property type="evidence" value="ECO:0007669"/>
    <property type="project" value="TreeGrafter"/>
</dbReference>
<dbReference type="InterPro" id="IPR000008">
    <property type="entry name" value="C2_dom"/>
</dbReference>
<keyword evidence="4" id="KW-1185">Reference proteome</keyword>
<feature type="region of interest" description="Disordered" evidence="1">
    <location>
        <begin position="697"/>
        <end position="728"/>
    </location>
</feature>
<dbReference type="Pfam" id="PF00168">
    <property type="entry name" value="C2"/>
    <property type="match status" value="1"/>
</dbReference>
<feature type="region of interest" description="Disordered" evidence="1">
    <location>
        <begin position="102"/>
        <end position="139"/>
    </location>
</feature>
<dbReference type="SUPFAM" id="SSF49562">
    <property type="entry name" value="C2 domain (Calcium/lipid-binding domain, CaLB)"/>
    <property type="match status" value="1"/>
</dbReference>
<feature type="compositionally biased region" description="Basic and acidic residues" evidence="1">
    <location>
        <begin position="488"/>
        <end position="501"/>
    </location>
</feature>
<feature type="compositionally biased region" description="Basic and acidic residues" evidence="1">
    <location>
        <begin position="535"/>
        <end position="548"/>
    </location>
</feature>
<name>A0A7L0EUT0_TROML</name>
<sequence length="865" mass="94255">AENVTVNFKKPNKVTLGRSQGLLWFFREEKLEIQAWWAYGKENGVERPLDADRLIGSAYVDLAALAEGPRTTLSVSGVYPLFRRNAADLAGAAVRVHVVLSSPSAAPPSRPRCAEEHSDGEEESTEKAPDLSQQVSENPNQKLDVINPEITDGKPQEEDVILLENTVAVNIVVERAMHLSLKGSPLTEREVTAPSSCVSFAVAGADTPVTTSVIENTDSPIWDFQQQVRLSKELLLDPQQTLVFKVWHKAETERVIGFASVDLSPLLSGFQLVCGWYNITDFSGQCRGQIKVAVSPLQNINNLKEERQARVRTHPPSSSVKASFPTFPSNATSFSRQMLNTSAKEVTVPARERGISAPGAHAPRHEEHVQNVRRFHESLQQAEGNAHRAAKMDSLSLSSRASLLTALRKNLRELDEVQRYFSQKLTRSFPDFGSGNASKPSREERESDRRGSVGKEVDPDGCQLLEKSSRLVRQVSSLINDLQTITKTDKESSNVRPESGRKLAAAHLPSQEEDEEARPGVCEGQLELGSPGVDGDMRQPRSSGRSEFETRTLREFLDQAIPEAERPLPTDGIQGDEGALAAWPHSEEEYEEDVLEPRTLNEITTVTDRTSPWSSVLSEAEPGAERQRVDAGPEDQRSVVDGDGLRRGSSRRSSTFSCLLQGDDQSVLSALSPCVGLGAGESSPWAVAEGLKSLNSGTETTEEELFHPPHPSEARRAAGRRAEGGSSGWDRVVKAKVVEFCAAAEEPLELPPDGELAHPKITAGEEEGDREVVAEARQDEEESGSDEICLKSVSARAGSEGDAENFSVGTSEEPLGEAEKSVKPKTVLSDPVVPNFFLSPQQMETSMRLLSISSHPSAAPKVSRG</sequence>
<feature type="compositionally biased region" description="Polar residues" evidence="1">
    <location>
        <begin position="607"/>
        <end position="617"/>
    </location>
</feature>
<dbReference type="SMART" id="SM00239">
    <property type="entry name" value="C2"/>
    <property type="match status" value="1"/>
</dbReference>
<feature type="region of interest" description="Disordered" evidence="1">
    <location>
        <begin position="428"/>
        <end position="462"/>
    </location>
</feature>
<feature type="compositionally biased region" description="Basic and acidic residues" evidence="1">
    <location>
        <begin position="623"/>
        <end position="646"/>
    </location>
</feature>
<evidence type="ECO:0000259" key="2">
    <source>
        <dbReference type="PROSITE" id="PS50004"/>
    </source>
</evidence>
<dbReference type="AlphaFoldDB" id="A0A7L0EUT0"/>
<feature type="compositionally biased region" description="Basic and acidic residues" evidence="1">
    <location>
        <begin position="704"/>
        <end position="723"/>
    </location>
</feature>
<feature type="domain" description="C2" evidence="2">
    <location>
        <begin position="154"/>
        <end position="277"/>
    </location>
</feature>
<evidence type="ECO:0000256" key="1">
    <source>
        <dbReference type="SAM" id="MobiDB-lite"/>
    </source>
</evidence>
<feature type="non-terminal residue" evidence="3">
    <location>
        <position position="1"/>
    </location>
</feature>
<feature type="region of interest" description="Disordered" evidence="1">
    <location>
        <begin position="749"/>
        <end position="823"/>
    </location>
</feature>
<feature type="region of interest" description="Disordered" evidence="1">
    <location>
        <begin position="607"/>
        <end position="653"/>
    </location>
</feature>
<dbReference type="GO" id="GO:0034451">
    <property type="term" value="C:centriolar satellite"/>
    <property type="evidence" value="ECO:0007669"/>
    <property type="project" value="TreeGrafter"/>
</dbReference>
<dbReference type="GO" id="GO:0061511">
    <property type="term" value="P:centriole elongation"/>
    <property type="evidence" value="ECO:0007669"/>
    <property type="project" value="TreeGrafter"/>
</dbReference>
<dbReference type="GO" id="GO:0071539">
    <property type="term" value="P:protein localization to centrosome"/>
    <property type="evidence" value="ECO:0007669"/>
    <property type="project" value="TreeGrafter"/>
</dbReference>
<evidence type="ECO:0000313" key="4">
    <source>
        <dbReference type="Proteomes" id="UP000550660"/>
    </source>
</evidence>
<dbReference type="CDD" id="cd00030">
    <property type="entry name" value="C2"/>
    <property type="match status" value="1"/>
</dbReference>
<comment type="caution">
    <text evidence="3">The sequence shown here is derived from an EMBL/GenBank/DDBJ whole genome shotgun (WGS) entry which is preliminary data.</text>
</comment>
<reference evidence="3 4" key="1">
    <citation type="submission" date="2019-09" db="EMBL/GenBank/DDBJ databases">
        <title>Bird 10,000 Genomes (B10K) Project - Family phase.</title>
        <authorList>
            <person name="Zhang G."/>
        </authorList>
    </citation>
    <scope>NUCLEOTIDE SEQUENCE [LARGE SCALE GENOMIC DNA]</scope>
    <source>
        <strain evidence="3">B10K-DU-007-40</strain>
        <tissue evidence="3">Mixed tissue sample</tissue>
    </source>
</reference>
<protein>
    <submittedName>
        <fullName evidence="3">C2CD3 protein</fullName>
    </submittedName>
</protein>
<dbReference type="EMBL" id="VXAG01003552">
    <property type="protein sequence ID" value="NXJ86793.1"/>
    <property type="molecule type" value="Genomic_DNA"/>
</dbReference>
<dbReference type="Proteomes" id="UP000550660">
    <property type="component" value="Unassembled WGS sequence"/>
</dbReference>
<dbReference type="PROSITE" id="PS50004">
    <property type="entry name" value="C2"/>
    <property type="match status" value="1"/>
</dbReference>
<proteinExistence type="predicted"/>
<organism evidence="3 4">
    <name type="scientific">Trogon melanurus</name>
    <name type="common">Black-tailed trogon</name>
    <dbReference type="NCBI Taxonomy" id="56311"/>
    <lineage>
        <taxon>Eukaryota</taxon>
        <taxon>Metazoa</taxon>
        <taxon>Chordata</taxon>
        <taxon>Craniata</taxon>
        <taxon>Vertebrata</taxon>
        <taxon>Euteleostomi</taxon>
        <taxon>Archelosauria</taxon>
        <taxon>Archosauria</taxon>
        <taxon>Dinosauria</taxon>
        <taxon>Saurischia</taxon>
        <taxon>Theropoda</taxon>
        <taxon>Coelurosauria</taxon>
        <taxon>Aves</taxon>
        <taxon>Neognathae</taxon>
        <taxon>Neoaves</taxon>
        <taxon>Telluraves</taxon>
        <taxon>Coraciimorphae</taxon>
        <taxon>Trogoniformes</taxon>
        <taxon>Trogonidae</taxon>
        <taxon>Trogon</taxon>
    </lineage>
</organism>
<dbReference type="PANTHER" id="PTHR21254:SF1">
    <property type="entry name" value="C2 DOMAIN-CONTAINING PROTEIN 3"/>
    <property type="match status" value="1"/>
</dbReference>
<dbReference type="InterPro" id="IPR035892">
    <property type="entry name" value="C2_domain_sf"/>
</dbReference>
<feature type="compositionally biased region" description="Basic and acidic residues" evidence="1">
    <location>
        <begin position="440"/>
        <end position="458"/>
    </location>
</feature>
<dbReference type="GO" id="GO:0005814">
    <property type="term" value="C:centriole"/>
    <property type="evidence" value="ECO:0007669"/>
    <property type="project" value="TreeGrafter"/>
</dbReference>
<feature type="non-terminal residue" evidence="3">
    <location>
        <position position="865"/>
    </location>
</feature>
<accession>A0A7L0EUT0</accession>
<evidence type="ECO:0000313" key="3">
    <source>
        <dbReference type="EMBL" id="NXJ86793.1"/>
    </source>
</evidence>